<dbReference type="Gene3D" id="3.40.50.300">
    <property type="entry name" value="P-loop containing nucleotide triphosphate hydrolases"/>
    <property type="match status" value="1"/>
</dbReference>
<gene>
    <name evidence="4" type="ORF">SAMN05421753_1187</name>
</gene>
<dbReference type="InterPro" id="IPR003593">
    <property type="entry name" value="AAA+_ATPase"/>
</dbReference>
<keyword evidence="5" id="KW-1185">Reference proteome</keyword>
<evidence type="ECO:0000256" key="1">
    <source>
        <dbReference type="ARBA" id="ARBA00023125"/>
    </source>
</evidence>
<organism evidence="4 5">
    <name type="scientific">Planctomicrobium piriforme</name>
    <dbReference type="NCBI Taxonomy" id="1576369"/>
    <lineage>
        <taxon>Bacteria</taxon>
        <taxon>Pseudomonadati</taxon>
        <taxon>Planctomycetota</taxon>
        <taxon>Planctomycetia</taxon>
        <taxon>Planctomycetales</taxon>
        <taxon>Planctomycetaceae</taxon>
        <taxon>Planctomicrobium</taxon>
    </lineage>
</organism>
<dbReference type="SUPFAM" id="SSF52540">
    <property type="entry name" value="P-loop containing nucleoside triphosphate hydrolases"/>
    <property type="match status" value="1"/>
</dbReference>
<reference evidence="5" key="1">
    <citation type="submission" date="2016-10" db="EMBL/GenBank/DDBJ databases">
        <authorList>
            <person name="Varghese N."/>
            <person name="Submissions S."/>
        </authorList>
    </citation>
    <scope>NUCLEOTIDE SEQUENCE [LARGE SCALE GENOMIC DNA]</scope>
    <source>
        <strain evidence="5">DSM 26348</strain>
    </source>
</reference>
<dbReference type="SUPFAM" id="SSF46785">
    <property type="entry name" value="Winged helix' DNA-binding domain"/>
    <property type="match status" value="1"/>
</dbReference>
<evidence type="ECO:0000313" key="5">
    <source>
        <dbReference type="Proteomes" id="UP000199518"/>
    </source>
</evidence>
<evidence type="ECO:0000313" key="4">
    <source>
        <dbReference type="EMBL" id="SFJ30225.1"/>
    </source>
</evidence>
<feature type="domain" description="AAA+ ATPase" evidence="3">
    <location>
        <begin position="221"/>
        <end position="422"/>
    </location>
</feature>
<feature type="region of interest" description="Disordered" evidence="2">
    <location>
        <begin position="1"/>
        <end position="23"/>
    </location>
</feature>
<dbReference type="InterPro" id="IPR036390">
    <property type="entry name" value="WH_DNA-bd_sf"/>
</dbReference>
<dbReference type="EMBL" id="FOQD01000018">
    <property type="protein sequence ID" value="SFJ30225.1"/>
    <property type="molecule type" value="Genomic_DNA"/>
</dbReference>
<dbReference type="RefSeq" id="WP_217647162.1">
    <property type="nucleotide sequence ID" value="NZ_FOQD01000018.1"/>
</dbReference>
<evidence type="ECO:0000259" key="3">
    <source>
        <dbReference type="SMART" id="SM00382"/>
    </source>
</evidence>
<name>A0A1I3Q991_9PLAN</name>
<dbReference type="STRING" id="1576369.SAMN05421753_1187"/>
<dbReference type="GO" id="GO:0003677">
    <property type="term" value="F:DNA binding"/>
    <property type="evidence" value="ECO:0007669"/>
    <property type="project" value="UniProtKB-KW"/>
</dbReference>
<feature type="region of interest" description="Disordered" evidence="2">
    <location>
        <begin position="50"/>
        <end position="69"/>
    </location>
</feature>
<accession>A0A1I3Q991</accession>
<dbReference type="InterPro" id="IPR027417">
    <property type="entry name" value="P-loop_NTPase"/>
</dbReference>
<sequence>MSSGWHAPDRDEPIALPPEDLVPAGDAVDLPEDVYARIVQQVREICDAIDSEPQGVPDPGAGALPSKVTGNAPAPLAPASLEETGISLGQLSDLALKLVYLAGATTGYEVSRQLRLPFSVISETLQFLKSERCLDVMSGEVVGPLSYRFQLTDQGRQRARDAFHHSRYVGPAPVSLEQYTRQCQLQAVTSVQLTPEQLDAAFANLVIDPALIKRLGPAVCSGQSIFLYGPPGNGKTVIAKGLGQLLNQSGGSIYVPYAITVENQIISLFDPTLHRPVHSARPAPVSDESSLRAMSEPLLDERWREVRRPIVTAGGELSLEMLDLRYHPASGYYTAPLQIKANGGVFLIDDFGRQLVPPAQLLNRWILPLEERIDYLTLSTGKKFAVPFEQLTVFSTNMKPEQLVDAAFMRRIRHKIEIGIPTEKQFREIFRKCCDHRQIKYDDWIVTRLLTTQYNAENPPKASDPRDLLDVIDAICRFRGERPHLSEKIVFEAFQECLGGPRLQY</sequence>
<protein>
    <recommendedName>
        <fullName evidence="3">AAA+ ATPase domain-containing protein</fullName>
    </recommendedName>
</protein>
<dbReference type="SMART" id="SM00382">
    <property type="entry name" value="AAA"/>
    <property type="match status" value="1"/>
</dbReference>
<proteinExistence type="predicted"/>
<keyword evidence="1" id="KW-0238">DNA-binding</keyword>
<evidence type="ECO:0000256" key="2">
    <source>
        <dbReference type="SAM" id="MobiDB-lite"/>
    </source>
</evidence>
<dbReference type="AlphaFoldDB" id="A0A1I3Q991"/>
<dbReference type="Proteomes" id="UP000199518">
    <property type="component" value="Unassembled WGS sequence"/>
</dbReference>